<dbReference type="Proteomes" id="UP001234989">
    <property type="component" value="Chromosome 9"/>
</dbReference>
<dbReference type="PANTHER" id="PTHR46148:SF60">
    <property type="entry name" value="CHROMO DOMAIN-CONTAINING PROTEIN"/>
    <property type="match status" value="1"/>
</dbReference>
<dbReference type="Gene3D" id="1.10.340.70">
    <property type="match status" value="1"/>
</dbReference>
<evidence type="ECO:0008006" key="5">
    <source>
        <dbReference type="Google" id="ProtNLM"/>
    </source>
</evidence>
<dbReference type="EMBL" id="CP133620">
    <property type="protein sequence ID" value="WMV46708.1"/>
    <property type="molecule type" value="Genomic_DNA"/>
</dbReference>
<dbReference type="InterPro" id="IPR041588">
    <property type="entry name" value="Integrase_H2C2"/>
</dbReference>
<evidence type="ECO:0000313" key="4">
    <source>
        <dbReference type="Proteomes" id="UP001234989"/>
    </source>
</evidence>
<dbReference type="Pfam" id="PF24626">
    <property type="entry name" value="SH3_Tf2-1"/>
    <property type="match status" value="1"/>
</dbReference>
<keyword evidence="4" id="KW-1185">Reference proteome</keyword>
<dbReference type="PANTHER" id="PTHR46148">
    <property type="entry name" value="CHROMO DOMAIN-CONTAINING PROTEIN"/>
    <property type="match status" value="1"/>
</dbReference>
<gene>
    <name evidence="3" type="ORF">MTR67_040093</name>
</gene>
<evidence type="ECO:0000259" key="1">
    <source>
        <dbReference type="Pfam" id="PF17921"/>
    </source>
</evidence>
<feature type="domain" description="Tf2-1-like SH3-like" evidence="2">
    <location>
        <begin position="122"/>
        <end position="173"/>
    </location>
</feature>
<organism evidence="3 4">
    <name type="scientific">Solanum verrucosum</name>
    <dbReference type="NCBI Taxonomy" id="315347"/>
    <lineage>
        <taxon>Eukaryota</taxon>
        <taxon>Viridiplantae</taxon>
        <taxon>Streptophyta</taxon>
        <taxon>Embryophyta</taxon>
        <taxon>Tracheophyta</taxon>
        <taxon>Spermatophyta</taxon>
        <taxon>Magnoliopsida</taxon>
        <taxon>eudicotyledons</taxon>
        <taxon>Gunneridae</taxon>
        <taxon>Pentapetalae</taxon>
        <taxon>asterids</taxon>
        <taxon>lamiids</taxon>
        <taxon>Solanales</taxon>
        <taxon>Solanaceae</taxon>
        <taxon>Solanoideae</taxon>
        <taxon>Solaneae</taxon>
        <taxon>Solanum</taxon>
    </lineage>
</organism>
<dbReference type="Pfam" id="PF17921">
    <property type="entry name" value="Integrase_H2C2"/>
    <property type="match status" value="1"/>
</dbReference>
<protein>
    <recommendedName>
        <fullName evidence="5">Integrase zinc-binding domain-containing protein</fullName>
    </recommendedName>
</protein>
<dbReference type="InterPro" id="IPR056924">
    <property type="entry name" value="SH3_Tf2-1"/>
</dbReference>
<name>A0AAF0UJS8_SOLVR</name>
<evidence type="ECO:0000259" key="2">
    <source>
        <dbReference type="Pfam" id="PF24626"/>
    </source>
</evidence>
<accession>A0AAF0UJS8</accession>
<proteinExistence type="predicted"/>
<evidence type="ECO:0000313" key="3">
    <source>
        <dbReference type="EMBL" id="WMV46708.1"/>
    </source>
</evidence>
<dbReference type="AlphaFoldDB" id="A0AAF0UJS8"/>
<feature type="domain" description="Integrase zinc-binding" evidence="1">
    <location>
        <begin position="68"/>
        <end position="120"/>
    </location>
</feature>
<sequence length="174" mass="20224">MDFTEGGVVVMNGAKTSLVSKVKEKQDQDLILLELKATVHKQKVMAFEQEGDSVLRYQGRLCVPRVDELQERIMEIAHSSIYSIHSGSTKMYRNLREIYWWNSMKKGIDEFVAKYLNCQQGVMRFDKKRKLSTPYIRPYRISKRIGTVAYELELPLELVAVHPVFHISILKKCI</sequence>
<reference evidence="3" key="1">
    <citation type="submission" date="2023-08" db="EMBL/GenBank/DDBJ databases">
        <title>A de novo genome assembly of Solanum verrucosum Schlechtendal, a Mexican diploid species geographically isolated from the other diploid A-genome species in potato relatives.</title>
        <authorList>
            <person name="Hosaka K."/>
        </authorList>
    </citation>
    <scope>NUCLEOTIDE SEQUENCE</scope>
    <source>
        <tissue evidence="3">Young leaves</tissue>
    </source>
</reference>